<dbReference type="InterPro" id="IPR000182">
    <property type="entry name" value="GNAT_dom"/>
</dbReference>
<dbReference type="SUPFAM" id="SSF55729">
    <property type="entry name" value="Acyl-CoA N-acyltransferases (Nat)"/>
    <property type="match status" value="1"/>
</dbReference>
<dbReference type="CDD" id="cd04301">
    <property type="entry name" value="NAT_SF"/>
    <property type="match status" value="1"/>
</dbReference>
<evidence type="ECO:0000256" key="2">
    <source>
        <dbReference type="ARBA" id="ARBA00022490"/>
    </source>
</evidence>
<dbReference type="InterPro" id="IPR050680">
    <property type="entry name" value="YpeA/RimI_acetyltransf"/>
</dbReference>
<dbReference type="PANTHER" id="PTHR43420">
    <property type="entry name" value="ACETYLTRANSFERASE"/>
    <property type="match status" value="1"/>
</dbReference>
<evidence type="ECO:0000256" key="5">
    <source>
        <dbReference type="HAMAP-Rule" id="MF_02210"/>
    </source>
</evidence>
<keyword evidence="8" id="KW-1185">Reference proteome</keyword>
<dbReference type="EMBL" id="JBHRSZ010000010">
    <property type="protein sequence ID" value="MFC3153565.1"/>
    <property type="molecule type" value="Genomic_DNA"/>
</dbReference>
<evidence type="ECO:0000256" key="4">
    <source>
        <dbReference type="ARBA" id="ARBA00023315"/>
    </source>
</evidence>
<evidence type="ECO:0000256" key="1">
    <source>
        <dbReference type="ARBA" id="ARBA00005395"/>
    </source>
</evidence>
<keyword evidence="2 5" id="KW-0963">Cytoplasm</keyword>
<sequence length="167" mass="18509">METVTTTQDDVSTLEVRAATLEDILGVLEVEGSGYDFPWSEGVFNDCFKDNYIFLVLCHQGHIVGYSVLSDIVGEAHLLNICIHKAHQGKGLGKYLLNAAIKAALSKGCDSILLEVRVSNQTAKLMYESFGFSMIGCRKNYYPAKEGREDALMYQLLLSDFLVDETV</sequence>
<name>A0ABV7HM64_9GAMM</name>
<dbReference type="InterPro" id="IPR016181">
    <property type="entry name" value="Acyl_CoA_acyltransferase"/>
</dbReference>
<evidence type="ECO:0000259" key="6">
    <source>
        <dbReference type="PROSITE" id="PS51186"/>
    </source>
</evidence>
<dbReference type="Gene3D" id="3.40.630.30">
    <property type="match status" value="1"/>
</dbReference>
<keyword evidence="4 5" id="KW-0012">Acyltransferase</keyword>
<dbReference type="InterPro" id="IPR006464">
    <property type="entry name" value="AcTrfase_RimI/Ard1"/>
</dbReference>
<comment type="catalytic activity">
    <reaction evidence="5">
        <text>N-terminal L-alanyl-[ribosomal protein bS18] + acetyl-CoA = N-terminal N(alpha)-acetyl-L-alanyl-[ribosomal protein bS18] + CoA + H(+)</text>
        <dbReference type="Rhea" id="RHEA:43756"/>
        <dbReference type="Rhea" id="RHEA-COMP:10676"/>
        <dbReference type="Rhea" id="RHEA-COMP:10677"/>
        <dbReference type="ChEBI" id="CHEBI:15378"/>
        <dbReference type="ChEBI" id="CHEBI:57287"/>
        <dbReference type="ChEBI" id="CHEBI:57288"/>
        <dbReference type="ChEBI" id="CHEBI:64718"/>
        <dbReference type="ChEBI" id="CHEBI:83683"/>
        <dbReference type="EC" id="2.3.1.266"/>
    </reaction>
</comment>
<dbReference type="PANTHER" id="PTHR43420:SF51">
    <property type="entry name" value="PEPTIDYL-LYSINE N-ACETYLTRANSFERASE YIAC"/>
    <property type="match status" value="1"/>
</dbReference>
<dbReference type="Proteomes" id="UP001595476">
    <property type="component" value="Unassembled WGS sequence"/>
</dbReference>
<organism evidence="7 8">
    <name type="scientific">Litoribrevibacter euphylliae</name>
    <dbReference type="NCBI Taxonomy" id="1834034"/>
    <lineage>
        <taxon>Bacteria</taxon>
        <taxon>Pseudomonadati</taxon>
        <taxon>Pseudomonadota</taxon>
        <taxon>Gammaproteobacteria</taxon>
        <taxon>Oceanospirillales</taxon>
        <taxon>Oceanospirillaceae</taxon>
        <taxon>Litoribrevibacter</taxon>
    </lineage>
</organism>
<comment type="caution">
    <text evidence="5">Lacks conserved residue(s) required for the propagation of feature annotation.</text>
</comment>
<dbReference type="InterPro" id="IPR043690">
    <property type="entry name" value="RimI"/>
</dbReference>
<dbReference type="PROSITE" id="PS51186">
    <property type="entry name" value="GNAT"/>
    <property type="match status" value="1"/>
</dbReference>
<accession>A0ABV7HM64</accession>
<evidence type="ECO:0000313" key="8">
    <source>
        <dbReference type="Proteomes" id="UP001595476"/>
    </source>
</evidence>
<comment type="subcellular location">
    <subcellularLocation>
        <location evidence="5">Cytoplasm</location>
    </subcellularLocation>
</comment>
<protein>
    <recommendedName>
        <fullName evidence="5">[Ribosomal protein bS18]-alanine N-acetyltransferase</fullName>
        <ecNumber evidence="5">2.3.1.266</ecNumber>
    </recommendedName>
</protein>
<comment type="similarity">
    <text evidence="1 5">Belongs to the acetyltransferase family. RimI subfamily.</text>
</comment>
<dbReference type="NCBIfam" id="TIGR01575">
    <property type="entry name" value="rimI"/>
    <property type="match status" value="1"/>
</dbReference>
<keyword evidence="3 5" id="KW-0808">Transferase</keyword>
<dbReference type="RefSeq" id="WP_386723486.1">
    <property type="nucleotide sequence ID" value="NZ_JBHRSZ010000010.1"/>
</dbReference>
<gene>
    <name evidence="5 7" type="primary">rimI</name>
    <name evidence="7" type="ORF">ACFOEK_21175</name>
</gene>
<feature type="binding site" evidence="5">
    <location>
        <position position="120"/>
    </location>
    <ligand>
        <name>acetyl-CoA</name>
        <dbReference type="ChEBI" id="CHEBI:57288"/>
    </ligand>
</feature>
<feature type="active site" description="Proton donor" evidence="5">
    <location>
        <position position="127"/>
    </location>
</feature>
<comment type="caution">
    <text evidence="7">The sequence shown here is derived from an EMBL/GenBank/DDBJ whole genome shotgun (WGS) entry which is preliminary data.</text>
</comment>
<feature type="active site" description="Proton acceptor" evidence="5">
    <location>
        <position position="115"/>
    </location>
</feature>
<keyword evidence="7" id="KW-0689">Ribosomal protein</keyword>
<dbReference type="HAMAP" id="MF_02210">
    <property type="entry name" value="RimI"/>
    <property type="match status" value="1"/>
</dbReference>
<keyword evidence="7" id="KW-0687">Ribonucleoprotein</keyword>
<dbReference type="GO" id="GO:0005840">
    <property type="term" value="C:ribosome"/>
    <property type="evidence" value="ECO:0007669"/>
    <property type="project" value="UniProtKB-KW"/>
</dbReference>
<reference evidence="8" key="1">
    <citation type="journal article" date="2019" name="Int. J. Syst. Evol. Microbiol.">
        <title>The Global Catalogue of Microorganisms (GCM) 10K type strain sequencing project: providing services to taxonomists for standard genome sequencing and annotation.</title>
        <authorList>
            <consortium name="The Broad Institute Genomics Platform"/>
            <consortium name="The Broad Institute Genome Sequencing Center for Infectious Disease"/>
            <person name="Wu L."/>
            <person name="Ma J."/>
        </authorList>
    </citation>
    <scope>NUCLEOTIDE SEQUENCE [LARGE SCALE GENOMIC DNA]</scope>
    <source>
        <strain evidence="8">KCTC 52438</strain>
    </source>
</reference>
<dbReference type="GO" id="GO:0008999">
    <property type="term" value="F:protein-N-terminal-alanine acetyltransferase activity"/>
    <property type="evidence" value="ECO:0007669"/>
    <property type="project" value="UniProtKB-EC"/>
</dbReference>
<dbReference type="Pfam" id="PF00583">
    <property type="entry name" value="Acetyltransf_1"/>
    <property type="match status" value="1"/>
</dbReference>
<proteinExistence type="inferred from homology"/>
<evidence type="ECO:0000256" key="3">
    <source>
        <dbReference type="ARBA" id="ARBA00022679"/>
    </source>
</evidence>
<dbReference type="EC" id="2.3.1.266" evidence="5"/>
<feature type="domain" description="N-acetyltransferase" evidence="6">
    <location>
        <begin position="14"/>
        <end position="159"/>
    </location>
</feature>
<comment type="function">
    <text evidence="5">Acetylates the N-terminal alanine of ribosomal protein bS18.</text>
</comment>
<evidence type="ECO:0000313" key="7">
    <source>
        <dbReference type="EMBL" id="MFC3153565.1"/>
    </source>
</evidence>